<dbReference type="Proteomes" id="UP000184501">
    <property type="component" value="Unassembled WGS sequence"/>
</dbReference>
<dbReference type="AlphaFoldDB" id="A0A1M5L029"/>
<evidence type="ECO:0000313" key="2">
    <source>
        <dbReference type="Proteomes" id="UP000184501"/>
    </source>
</evidence>
<dbReference type="STRING" id="2017.SAMN05444320_110122"/>
<dbReference type="InterPro" id="IPR009737">
    <property type="entry name" value="Aim32/Apd1-like"/>
</dbReference>
<dbReference type="PIRSF" id="PIRSF035042">
    <property type="entry name" value="UCP035042_thirdx"/>
    <property type="match status" value="1"/>
</dbReference>
<evidence type="ECO:0008006" key="3">
    <source>
        <dbReference type="Google" id="ProtNLM"/>
    </source>
</evidence>
<dbReference type="Pfam" id="PF06999">
    <property type="entry name" value="Suc_Fer-like"/>
    <property type="match status" value="1"/>
</dbReference>
<gene>
    <name evidence="1" type="ORF">SAMN05444320_110122</name>
</gene>
<sequence>MSADSCAVLSAGLDEPMAGTAPTASAWLCLEQPGPWGDKALVRSHLDPAVGAELQRRGDEVGVRVVLVRRPGQHADSGPPAPRRVFLAHTRPGASWLARADVSDPKELLDLDFAALAAGERPQLGELHTGPVLLVCTNGRRDRCCALLGRPLVGDLAERHPGQVWESTHTGGHRLAPAAVALPTGYAYGRLDVESAEDVLHATAGGEVAAVGCRGRSTWSKFGQAAELAVRGRTGERDADALVVEREWADGQEHVVRVAHRDGRGWEARLVERVQEPARPTSCGKAPVTPVAVEVASLVPA</sequence>
<dbReference type="EMBL" id="FQVN01000010">
    <property type="protein sequence ID" value="SHG58424.1"/>
    <property type="molecule type" value="Genomic_DNA"/>
</dbReference>
<organism evidence="1 2">
    <name type="scientific">Streptoalloteichus hindustanus</name>
    <dbReference type="NCBI Taxonomy" id="2017"/>
    <lineage>
        <taxon>Bacteria</taxon>
        <taxon>Bacillati</taxon>
        <taxon>Actinomycetota</taxon>
        <taxon>Actinomycetes</taxon>
        <taxon>Pseudonocardiales</taxon>
        <taxon>Pseudonocardiaceae</taxon>
        <taxon>Streptoalloteichus</taxon>
    </lineage>
</organism>
<proteinExistence type="predicted"/>
<accession>A0A1M5L029</accession>
<dbReference type="InterPro" id="IPR036249">
    <property type="entry name" value="Thioredoxin-like_sf"/>
</dbReference>
<keyword evidence="2" id="KW-1185">Reference proteome</keyword>
<dbReference type="CDD" id="cd03062">
    <property type="entry name" value="TRX_Fd_Sucrase"/>
    <property type="match status" value="1"/>
</dbReference>
<dbReference type="InterPro" id="IPR010350">
    <property type="entry name" value="Aim32/Apd1-like_bac"/>
</dbReference>
<name>A0A1M5L029_STRHI</name>
<dbReference type="SUPFAM" id="SSF52833">
    <property type="entry name" value="Thioredoxin-like"/>
    <property type="match status" value="1"/>
</dbReference>
<evidence type="ECO:0000313" key="1">
    <source>
        <dbReference type="EMBL" id="SHG58424.1"/>
    </source>
</evidence>
<protein>
    <recommendedName>
        <fullName evidence="3">Sucrase/ferredoxin-like</fullName>
    </recommendedName>
</protein>
<reference evidence="1 2" key="1">
    <citation type="submission" date="2016-11" db="EMBL/GenBank/DDBJ databases">
        <authorList>
            <person name="Jaros S."/>
            <person name="Januszkiewicz K."/>
            <person name="Wedrychowicz H."/>
        </authorList>
    </citation>
    <scope>NUCLEOTIDE SEQUENCE [LARGE SCALE GENOMIC DNA]</scope>
    <source>
        <strain evidence="1 2">DSM 44523</strain>
    </source>
</reference>